<evidence type="ECO:0000256" key="1">
    <source>
        <dbReference type="ARBA" id="ARBA00009477"/>
    </source>
</evidence>
<evidence type="ECO:0000313" key="4">
    <source>
        <dbReference type="EMBL" id="CRH04458.1"/>
    </source>
</evidence>
<dbReference type="GO" id="GO:1990281">
    <property type="term" value="C:efflux pump complex"/>
    <property type="evidence" value="ECO:0007669"/>
    <property type="project" value="TreeGrafter"/>
</dbReference>
<evidence type="ECO:0000259" key="3">
    <source>
        <dbReference type="Pfam" id="PF25954"/>
    </source>
</evidence>
<dbReference type="PANTHER" id="PTHR30469:SF15">
    <property type="entry name" value="HLYD FAMILY OF SECRETION PROTEINS"/>
    <property type="match status" value="1"/>
</dbReference>
<comment type="similarity">
    <text evidence="1">Belongs to the membrane fusion protein (MFP) (TC 8.A.1) family.</text>
</comment>
<dbReference type="InterPro" id="IPR006143">
    <property type="entry name" value="RND_pump_MFP"/>
</dbReference>
<name>A0A1S7LD39_MAGMO</name>
<dbReference type="EMBL" id="LO017727">
    <property type="protein sequence ID" value="CRH04458.1"/>
    <property type="molecule type" value="Genomic_DNA"/>
</dbReference>
<dbReference type="SUPFAM" id="SSF111369">
    <property type="entry name" value="HlyD-like secretion proteins"/>
    <property type="match status" value="1"/>
</dbReference>
<dbReference type="GO" id="GO:0015562">
    <property type="term" value="F:efflux transmembrane transporter activity"/>
    <property type="evidence" value="ECO:0007669"/>
    <property type="project" value="TreeGrafter"/>
</dbReference>
<dbReference type="Gene3D" id="1.10.287.470">
    <property type="entry name" value="Helix hairpin bin"/>
    <property type="match status" value="1"/>
</dbReference>
<dbReference type="Pfam" id="PF25954">
    <property type="entry name" value="Beta-barrel_RND_2"/>
    <property type="match status" value="1"/>
</dbReference>
<organism evidence="4">
    <name type="scientific">Magnetococcus massalia (strain MO-1)</name>
    <dbReference type="NCBI Taxonomy" id="451514"/>
    <lineage>
        <taxon>Bacteria</taxon>
        <taxon>Pseudomonadati</taxon>
        <taxon>Pseudomonadota</taxon>
        <taxon>Magnetococcia</taxon>
        <taxon>Magnetococcales</taxon>
        <taxon>Magnetococcaceae</taxon>
        <taxon>Magnetococcus</taxon>
    </lineage>
</organism>
<dbReference type="Gene3D" id="2.40.30.170">
    <property type="match status" value="1"/>
</dbReference>
<keyword evidence="2" id="KW-0732">Signal</keyword>
<dbReference type="AlphaFoldDB" id="A0A1S7LD39"/>
<sequence>MLVVALMIFATSVAWAKTADMSNVRGMLVPVQKTVLASRLNATIVELDVRFGSRFRQGQQLLKYDCQTNVAELKVSQAELKAASAKHDNNLMQARYGSLGELEVQLSEADVNKYRAEVEKHQIDVNMCQVMSPFSGRVVKLHVDPFQFVKIGEPLLEVLDDSDLEVILYVPSHWLKWLRPGVSFKMEVSETGRAYPGQVMSIGAQVDAASRTIELRGKLSRHFPDLLPGMSGSVSFKSNRAHLSQNMR</sequence>
<evidence type="ECO:0000256" key="2">
    <source>
        <dbReference type="SAM" id="SignalP"/>
    </source>
</evidence>
<gene>
    <name evidence="4" type="ORF">MAGMO_0245</name>
</gene>
<feature type="signal peptide" evidence="2">
    <location>
        <begin position="1"/>
        <end position="16"/>
    </location>
</feature>
<dbReference type="NCBIfam" id="TIGR01730">
    <property type="entry name" value="RND_mfp"/>
    <property type="match status" value="1"/>
</dbReference>
<dbReference type="InterPro" id="IPR058792">
    <property type="entry name" value="Beta-barrel_RND_2"/>
</dbReference>
<accession>A0A1S7LD39</accession>
<proteinExistence type="inferred from homology"/>
<dbReference type="Gene3D" id="2.40.50.100">
    <property type="match status" value="1"/>
</dbReference>
<protein>
    <recommendedName>
        <fullName evidence="3">CusB-like beta-barrel domain-containing protein</fullName>
    </recommendedName>
</protein>
<dbReference type="PANTHER" id="PTHR30469">
    <property type="entry name" value="MULTIDRUG RESISTANCE PROTEIN MDTA"/>
    <property type="match status" value="1"/>
</dbReference>
<reference evidence="4" key="1">
    <citation type="submission" date="2015-04" db="EMBL/GenBank/DDBJ databases">
        <authorList>
            <person name="Syromyatnikov M.Y."/>
            <person name="Popov V.N."/>
        </authorList>
    </citation>
    <scope>NUCLEOTIDE SEQUENCE</scope>
    <source>
        <strain evidence="4">MO-1</strain>
    </source>
</reference>
<feature type="domain" description="CusB-like beta-barrel" evidence="3">
    <location>
        <begin position="169"/>
        <end position="239"/>
    </location>
</feature>
<feature type="chain" id="PRO_5012842737" description="CusB-like beta-barrel domain-containing protein" evidence="2">
    <location>
        <begin position="17"/>
        <end position="248"/>
    </location>
</feature>